<keyword evidence="4" id="KW-1185">Reference proteome</keyword>
<name>A0A285LBT3_9NOCA</name>
<proteinExistence type="predicted"/>
<dbReference type="OrthoDB" id="4369514at2"/>
<dbReference type="STRING" id="1379680.GCA_001612615_02834"/>
<feature type="region of interest" description="Disordered" evidence="1">
    <location>
        <begin position="51"/>
        <end position="90"/>
    </location>
</feature>
<evidence type="ECO:0000313" key="3">
    <source>
        <dbReference type="EMBL" id="SNY80841.1"/>
    </source>
</evidence>
<reference evidence="4" key="1">
    <citation type="submission" date="2017-09" db="EMBL/GenBank/DDBJ databases">
        <authorList>
            <person name="Varghese N."/>
            <person name="Submissions S."/>
        </authorList>
    </citation>
    <scope>NUCLEOTIDE SEQUENCE [LARGE SCALE GENOMIC DNA]</scope>
    <source>
        <strain evidence="4">DSM 45537</strain>
    </source>
</reference>
<dbReference type="EMBL" id="OBEG01000002">
    <property type="protein sequence ID" value="SNY80841.1"/>
    <property type="molecule type" value="Genomic_DNA"/>
</dbReference>
<dbReference type="InterPro" id="IPR013207">
    <property type="entry name" value="LGFP"/>
</dbReference>
<protein>
    <submittedName>
        <fullName evidence="3">LGFP repeat-containing protein</fullName>
    </submittedName>
</protein>
<evidence type="ECO:0000256" key="1">
    <source>
        <dbReference type="SAM" id="MobiDB-lite"/>
    </source>
</evidence>
<feature type="signal peptide" evidence="2">
    <location>
        <begin position="1"/>
        <end position="22"/>
    </location>
</feature>
<accession>A0A285LBT3</accession>
<dbReference type="AlphaFoldDB" id="A0A285LBT3"/>
<dbReference type="RefSeq" id="WP_097244984.1">
    <property type="nucleotide sequence ID" value="NZ_JAMTCV010000001.1"/>
</dbReference>
<evidence type="ECO:0000256" key="2">
    <source>
        <dbReference type="SAM" id="SignalP"/>
    </source>
</evidence>
<gene>
    <name evidence="3" type="ORF">SAMN04244553_2415</name>
</gene>
<sequence>MHHARRTAGFTVALAAAALLIAGCGGDDSNESDSVLTTPTLGMTTAPMATTHTEAHGTDNPDTDDRDTADQTPDAADETRIPAQGGGEEVTVSGDIYDKYMEAGGPEGPLGAPIEAQENAPNNGKYQDFVGGTIYEPEDGEPHIVWGEIRKAWEENGGAAGELGYPVSDETDIPGGKKSEFSGGTITWVNGQITVTMK</sequence>
<feature type="chain" id="PRO_5038534721" evidence="2">
    <location>
        <begin position="23"/>
        <end position="198"/>
    </location>
</feature>
<keyword evidence="2" id="KW-0732">Signal</keyword>
<organism evidence="3 4">
    <name type="scientific">Nocardia amikacinitolerans</name>
    <dbReference type="NCBI Taxonomy" id="756689"/>
    <lineage>
        <taxon>Bacteria</taxon>
        <taxon>Bacillati</taxon>
        <taxon>Actinomycetota</taxon>
        <taxon>Actinomycetes</taxon>
        <taxon>Mycobacteriales</taxon>
        <taxon>Nocardiaceae</taxon>
        <taxon>Nocardia</taxon>
    </lineage>
</organism>
<evidence type="ECO:0000313" key="4">
    <source>
        <dbReference type="Proteomes" id="UP000219565"/>
    </source>
</evidence>
<dbReference type="Proteomes" id="UP000219565">
    <property type="component" value="Unassembled WGS sequence"/>
</dbReference>
<dbReference type="PROSITE" id="PS51257">
    <property type="entry name" value="PROKAR_LIPOPROTEIN"/>
    <property type="match status" value="1"/>
</dbReference>
<dbReference type="Pfam" id="PF08310">
    <property type="entry name" value="LGFP"/>
    <property type="match status" value="2"/>
</dbReference>